<evidence type="ECO:0000256" key="1">
    <source>
        <dbReference type="ARBA" id="ARBA00009995"/>
    </source>
</evidence>
<keyword evidence="4" id="KW-0808">Transferase</keyword>
<dbReference type="InterPro" id="IPR002213">
    <property type="entry name" value="UDP_glucos_trans"/>
</dbReference>
<comment type="similarity">
    <text evidence="1">Belongs to the UDP-glycosyltransferase family.</text>
</comment>
<protein>
    <recommendedName>
        <fullName evidence="2">glucuronosyltransferase</fullName>
        <ecNumber evidence="2">2.4.1.17</ecNumber>
    </recommendedName>
</protein>
<evidence type="ECO:0000256" key="2">
    <source>
        <dbReference type="ARBA" id="ARBA00012544"/>
    </source>
</evidence>
<dbReference type="GO" id="GO:0015020">
    <property type="term" value="F:glucuronosyltransferase activity"/>
    <property type="evidence" value="ECO:0007669"/>
    <property type="project" value="UniProtKB-EC"/>
</dbReference>
<reference evidence="7" key="1">
    <citation type="submission" date="2022-11" db="UniProtKB">
        <authorList>
            <consortium name="WormBaseParasite"/>
        </authorList>
    </citation>
    <scope>IDENTIFICATION</scope>
</reference>
<keyword evidence="6" id="KW-1185">Reference proteome</keyword>
<dbReference type="PANTHER" id="PTHR48043">
    <property type="entry name" value="EG:EG0003.4 PROTEIN-RELATED"/>
    <property type="match status" value="1"/>
</dbReference>
<dbReference type="EC" id="2.4.1.17" evidence="2"/>
<proteinExistence type="inferred from homology"/>
<organism evidence="6 7">
    <name type="scientific">Globodera rostochiensis</name>
    <name type="common">Golden nematode worm</name>
    <name type="synonym">Heterodera rostochiensis</name>
    <dbReference type="NCBI Taxonomy" id="31243"/>
    <lineage>
        <taxon>Eukaryota</taxon>
        <taxon>Metazoa</taxon>
        <taxon>Ecdysozoa</taxon>
        <taxon>Nematoda</taxon>
        <taxon>Chromadorea</taxon>
        <taxon>Rhabditida</taxon>
        <taxon>Tylenchina</taxon>
        <taxon>Tylenchomorpha</taxon>
        <taxon>Tylenchoidea</taxon>
        <taxon>Heteroderidae</taxon>
        <taxon>Heteroderinae</taxon>
        <taxon>Globodera</taxon>
    </lineage>
</organism>
<dbReference type="Gene3D" id="3.40.50.2000">
    <property type="entry name" value="Glycogen Phosphorylase B"/>
    <property type="match status" value="1"/>
</dbReference>
<name>A0A914HG57_GLORO</name>
<evidence type="ECO:0000256" key="3">
    <source>
        <dbReference type="ARBA" id="ARBA00022676"/>
    </source>
</evidence>
<evidence type="ECO:0000256" key="4">
    <source>
        <dbReference type="ARBA" id="ARBA00022679"/>
    </source>
</evidence>
<dbReference type="SUPFAM" id="SSF53756">
    <property type="entry name" value="UDP-Glycosyltransferase/glycogen phosphorylase"/>
    <property type="match status" value="1"/>
</dbReference>
<dbReference type="Pfam" id="PF00201">
    <property type="entry name" value="UDPGT"/>
    <property type="match status" value="1"/>
</dbReference>
<evidence type="ECO:0000313" key="7">
    <source>
        <dbReference type="WBParaSite" id="Gr19_v10_g17205.t1"/>
    </source>
</evidence>
<dbReference type="WBParaSite" id="Gr19_v10_g17205.t1">
    <property type="protein sequence ID" value="Gr19_v10_g17205.t1"/>
    <property type="gene ID" value="Gr19_v10_g17205"/>
</dbReference>
<keyword evidence="3" id="KW-0328">Glycosyltransferase</keyword>
<accession>A0A914HG57</accession>
<comment type="catalytic activity">
    <reaction evidence="5">
        <text>glucuronate acceptor + UDP-alpha-D-glucuronate = acceptor beta-D-glucuronoside + UDP + H(+)</text>
        <dbReference type="Rhea" id="RHEA:21032"/>
        <dbReference type="ChEBI" id="CHEBI:15378"/>
        <dbReference type="ChEBI" id="CHEBI:58052"/>
        <dbReference type="ChEBI" id="CHEBI:58223"/>
        <dbReference type="ChEBI" id="CHEBI:132367"/>
        <dbReference type="ChEBI" id="CHEBI:132368"/>
        <dbReference type="EC" id="2.4.1.17"/>
    </reaction>
</comment>
<dbReference type="Proteomes" id="UP000887572">
    <property type="component" value="Unplaced"/>
</dbReference>
<sequence>MMQRLESQGNNVSVLDTIYATDQSPAIRHIRAQLPKHHIDEKSKRQFAQNVWTKRLTAADLTQLYAGCDYELGLLMQNHSQQVVEVLNSDWDVIVVDDLFWSFGFAFSTLSHRLWHSSRRGREPHIVVYATAQSALNTHISIRSTGQCWVGRPTISPVYPTDAADVFSADRFIHRIYALYEIFQEAVAVDFVAINLLMSNIAKFGVPNFSWSEFYWRSQLFLHDNIDRLGLPVATGVDTISVGAHCKAPKDPSALPLKFKQFMEGSNSKDIFWYAHRLEICTQTFSCDIYRHFPATNGIPYYFCMQRMHSARKSEHYRTYAFITHGGNKSIREGMCAGVPLIVMPIYAEQSHTAHLLLKLNIASVINKFSFDEESLFNTIYNVVSRPETVARAKNVRELFMDRPMPAIDEGVFAVERLVRGHSRGFTQFVRRKGMALGKQCFNDRLFAKVYI</sequence>
<dbReference type="PANTHER" id="PTHR48043:SF145">
    <property type="entry name" value="FI06409P-RELATED"/>
    <property type="match status" value="1"/>
</dbReference>
<evidence type="ECO:0000313" key="6">
    <source>
        <dbReference type="Proteomes" id="UP000887572"/>
    </source>
</evidence>
<evidence type="ECO:0000256" key="5">
    <source>
        <dbReference type="ARBA" id="ARBA00047475"/>
    </source>
</evidence>
<dbReference type="AlphaFoldDB" id="A0A914HG57"/>
<dbReference type="InterPro" id="IPR050271">
    <property type="entry name" value="UDP-glycosyltransferase"/>
</dbReference>